<dbReference type="Proteomes" id="UP000631114">
    <property type="component" value="Unassembled WGS sequence"/>
</dbReference>
<sequence>VYHRPGITSDLNIFLTSRSTSQNFFCHVLLMTSLFFKSWALLNNKLGPELDVLLESATVDEKGSKTNSRVRSTKRVNSLDRNSTLLGLSTLGRWLKLEWSVLLGRVNTHGFLSEPIWMLCPCSLICMYYVPYSGFLGTYNELLKWGLCKNNKNKLQNKFLLLLLFFATPKSLPSCGPWT</sequence>
<name>A0A835IA66_9MAGN</name>
<reference evidence="1 2" key="1">
    <citation type="submission" date="2020-10" db="EMBL/GenBank/DDBJ databases">
        <title>The Coptis chinensis genome and diversification of protoberbering-type alkaloids.</title>
        <authorList>
            <person name="Wang B."/>
            <person name="Shu S."/>
            <person name="Song C."/>
            <person name="Liu Y."/>
        </authorList>
    </citation>
    <scope>NUCLEOTIDE SEQUENCE [LARGE SCALE GENOMIC DNA]</scope>
    <source>
        <strain evidence="1">HL-2020</strain>
        <tissue evidence="1">Leaf</tissue>
    </source>
</reference>
<comment type="caution">
    <text evidence="1">The sequence shown here is derived from an EMBL/GenBank/DDBJ whole genome shotgun (WGS) entry which is preliminary data.</text>
</comment>
<gene>
    <name evidence="1" type="ORF">IFM89_038336</name>
</gene>
<evidence type="ECO:0000313" key="2">
    <source>
        <dbReference type="Proteomes" id="UP000631114"/>
    </source>
</evidence>
<proteinExistence type="predicted"/>
<dbReference type="AlphaFoldDB" id="A0A835IA66"/>
<accession>A0A835IA66</accession>
<dbReference type="EMBL" id="JADFTS010000004">
    <property type="protein sequence ID" value="KAF9612148.1"/>
    <property type="molecule type" value="Genomic_DNA"/>
</dbReference>
<protein>
    <submittedName>
        <fullName evidence="1">Uncharacterized protein</fullName>
    </submittedName>
</protein>
<organism evidence="1 2">
    <name type="scientific">Coptis chinensis</name>
    <dbReference type="NCBI Taxonomy" id="261450"/>
    <lineage>
        <taxon>Eukaryota</taxon>
        <taxon>Viridiplantae</taxon>
        <taxon>Streptophyta</taxon>
        <taxon>Embryophyta</taxon>
        <taxon>Tracheophyta</taxon>
        <taxon>Spermatophyta</taxon>
        <taxon>Magnoliopsida</taxon>
        <taxon>Ranunculales</taxon>
        <taxon>Ranunculaceae</taxon>
        <taxon>Coptidoideae</taxon>
        <taxon>Coptis</taxon>
    </lineage>
</organism>
<evidence type="ECO:0000313" key="1">
    <source>
        <dbReference type="EMBL" id="KAF9612148.1"/>
    </source>
</evidence>
<keyword evidence="2" id="KW-1185">Reference proteome</keyword>
<feature type="non-terminal residue" evidence="1">
    <location>
        <position position="179"/>
    </location>
</feature>